<evidence type="ECO:0000256" key="1">
    <source>
        <dbReference type="ARBA" id="ARBA00001946"/>
    </source>
</evidence>
<dbReference type="NCBIfam" id="TIGR00254">
    <property type="entry name" value="GGDEF"/>
    <property type="match status" value="1"/>
</dbReference>
<comment type="caution">
    <text evidence="7">The sequence shown here is derived from an EMBL/GenBank/DDBJ whole genome shotgun (WGS) entry which is preliminary data.</text>
</comment>
<dbReference type="GO" id="GO:0007165">
    <property type="term" value="P:signal transduction"/>
    <property type="evidence" value="ECO:0007669"/>
    <property type="project" value="InterPro"/>
</dbReference>
<dbReference type="GO" id="GO:0043709">
    <property type="term" value="P:cell adhesion involved in single-species biofilm formation"/>
    <property type="evidence" value="ECO:0007669"/>
    <property type="project" value="TreeGrafter"/>
</dbReference>
<evidence type="ECO:0000313" key="7">
    <source>
        <dbReference type="EMBL" id="NVF15601.1"/>
    </source>
</evidence>
<dbReference type="SUPFAM" id="SSF55073">
    <property type="entry name" value="Nucleotide cyclase"/>
    <property type="match status" value="1"/>
</dbReference>
<dbReference type="InterPro" id="IPR043128">
    <property type="entry name" value="Rev_trsase/Diguanyl_cyclase"/>
</dbReference>
<keyword evidence="4" id="KW-0472">Membrane</keyword>
<dbReference type="Gene3D" id="3.30.450.40">
    <property type="match status" value="1"/>
</dbReference>
<dbReference type="PANTHER" id="PTHR45138:SF9">
    <property type="entry name" value="DIGUANYLATE CYCLASE DGCM-RELATED"/>
    <property type="match status" value="1"/>
</dbReference>
<dbReference type="InterPro" id="IPR007891">
    <property type="entry name" value="CHASE3"/>
</dbReference>
<dbReference type="SMART" id="SM00304">
    <property type="entry name" value="HAMP"/>
    <property type="match status" value="1"/>
</dbReference>
<dbReference type="Pfam" id="PF00672">
    <property type="entry name" value="HAMP"/>
    <property type="match status" value="1"/>
</dbReference>
<dbReference type="SMART" id="SM00267">
    <property type="entry name" value="GGDEF"/>
    <property type="match status" value="1"/>
</dbReference>
<gene>
    <name evidence="7" type="ORF">HUO07_15655</name>
</gene>
<dbReference type="GO" id="GO:0052621">
    <property type="term" value="F:diguanylate cyclase activity"/>
    <property type="evidence" value="ECO:0007669"/>
    <property type="project" value="UniProtKB-EC"/>
</dbReference>
<dbReference type="Gene3D" id="6.10.340.10">
    <property type="match status" value="1"/>
</dbReference>
<dbReference type="FunFam" id="3.30.70.270:FF:000001">
    <property type="entry name" value="Diguanylate cyclase domain protein"/>
    <property type="match status" value="1"/>
</dbReference>
<dbReference type="GO" id="GO:1902201">
    <property type="term" value="P:negative regulation of bacterial-type flagellum-dependent cell motility"/>
    <property type="evidence" value="ECO:0007669"/>
    <property type="project" value="TreeGrafter"/>
</dbReference>
<dbReference type="CDD" id="cd19410">
    <property type="entry name" value="HK9-like_sensor"/>
    <property type="match status" value="1"/>
</dbReference>
<feature type="domain" description="GGDEF" evidence="6">
    <location>
        <begin position="470"/>
        <end position="604"/>
    </location>
</feature>
<feature type="domain" description="HAMP" evidence="5">
    <location>
        <begin position="205"/>
        <end position="257"/>
    </location>
</feature>
<dbReference type="GO" id="GO:0005886">
    <property type="term" value="C:plasma membrane"/>
    <property type="evidence" value="ECO:0007669"/>
    <property type="project" value="TreeGrafter"/>
</dbReference>
<proteinExistence type="predicted"/>
<evidence type="ECO:0000259" key="6">
    <source>
        <dbReference type="PROSITE" id="PS50887"/>
    </source>
</evidence>
<dbReference type="InterPro" id="IPR000160">
    <property type="entry name" value="GGDEF_dom"/>
</dbReference>
<dbReference type="CDD" id="cd01949">
    <property type="entry name" value="GGDEF"/>
    <property type="match status" value="1"/>
</dbReference>
<evidence type="ECO:0000313" key="8">
    <source>
        <dbReference type="Proteomes" id="UP000589984"/>
    </source>
</evidence>
<dbReference type="InterPro" id="IPR003660">
    <property type="entry name" value="HAMP_dom"/>
</dbReference>
<dbReference type="PANTHER" id="PTHR45138">
    <property type="entry name" value="REGULATORY COMPONENTS OF SENSORY TRANSDUCTION SYSTEM"/>
    <property type="match status" value="1"/>
</dbReference>
<organism evidence="7 8">
    <name type="scientific">Vreelandella maris</name>
    <dbReference type="NCBI Taxonomy" id="2729617"/>
    <lineage>
        <taxon>Bacteria</taxon>
        <taxon>Pseudomonadati</taxon>
        <taxon>Pseudomonadota</taxon>
        <taxon>Gammaproteobacteria</taxon>
        <taxon>Oceanospirillales</taxon>
        <taxon>Halomonadaceae</taxon>
        <taxon>Vreelandella</taxon>
    </lineage>
</organism>
<dbReference type="CDD" id="cd06225">
    <property type="entry name" value="HAMP"/>
    <property type="match status" value="1"/>
</dbReference>
<dbReference type="InterPro" id="IPR050469">
    <property type="entry name" value="Diguanylate_Cyclase"/>
</dbReference>
<dbReference type="Gene3D" id="3.30.70.270">
    <property type="match status" value="1"/>
</dbReference>
<dbReference type="EC" id="2.7.7.65" evidence="2"/>
<evidence type="ECO:0000256" key="3">
    <source>
        <dbReference type="ARBA" id="ARBA00034247"/>
    </source>
</evidence>
<dbReference type="PROSITE" id="PS50885">
    <property type="entry name" value="HAMP"/>
    <property type="match status" value="1"/>
</dbReference>
<dbReference type="EMBL" id="JABWCV010000019">
    <property type="protein sequence ID" value="NVF15601.1"/>
    <property type="molecule type" value="Genomic_DNA"/>
</dbReference>
<sequence>MRRTFVLKMLLGATIPLLMTLGSGVALYIALQSSLDTSAQMLREQAMVAAANNLKLRVVDAETGQRGYLIAGQDEYLLPYQKALISYDLIYDRVTEMLKEQPDQLGRLREARTLFERWQQSVAMPSLDNRRIGDASPNLQLFEQGKHLIDSYRITMDELTEVANARLRDKQQESIAIARRANIIATMGFGGAALAALILWLLLANRTSLAVNGITDAAKQMMEGHWRKRAPELGNDELAAMARAFNQMAERLEAMVSAEKQARQSLAQHVDDMVASRTKEMLAMNHLVEMLQSCHLRDEAIQVLHSVLPSLFTKTSGALLLRDEEGECFTIRVAWGLQAGQVDASVGEVDCWSLRRGKPYEVSPLVDHGVVCSHIHPQAGGHYCAPLTAHGNSLGVLHISVPDDHHNEWVNHKQLAQAVAEQVSLSLANIQLRERLQQQSVRDPLTGLYNRRYLEESLQRELARAKRENGTLSVIMLDLDHFKRINDDYGHSAGDKVLVVVGELLKNALRGEDLVCRFGGEEFTLIMPGATLEIAAQRAEQLRCSIEKLTIDIDDTALLTVTSSLGIAAYPDHGDDAQLLLNVADDSLYKAKHAGRNQVVITDLQIA</sequence>
<dbReference type="SUPFAM" id="SSF55781">
    <property type="entry name" value="GAF domain-like"/>
    <property type="match status" value="1"/>
</dbReference>
<comment type="cofactor">
    <cofactor evidence="1">
        <name>Mg(2+)</name>
        <dbReference type="ChEBI" id="CHEBI:18420"/>
    </cofactor>
</comment>
<dbReference type="InterPro" id="IPR029787">
    <property type="entry name" value="Nucleotide_cyclase"/>
</dbReference>
<accession>A0A7Y6VAJ4</accession>
<dbReference type="InterPro" id="IPR029016">
    <property type="entry name" value="GAF-like_dom_sf"/>
</dbReference>
<reference evidence="7 8" key="1">
    <citation type="submission" date="2020-06" db="EMBL/GenBank/DDBJ databases">
        <title>Halomonas sp. QX-1 draft genome sequence.</title>
        <authorList>
            <person name="Qiu X."/>
        </authorList>
    </citation>
    <scope>NUCLEOTIDE SEQUENCE [LARGE SCALE GENOMIC DNA]</scope>
    <source>
        <strain evidence="7 8">QX-1</strain>
    </source>
</reference>
<keyword evidence="4" id="KW-1133">Transmembrane helix</keyword>
<dbReference type="Pfam" id="PF00990">
    <property type="entry name" value="GGDEF"/>
    <property type="match status" value="1"/>
</dbReference>
<keyword evidence="8" id="KW-1185">Reference proteome</keyword>
<evidence type="ECO:0000256" key="2">
    <source>
        <dbReference type="ARBA" id="ARBA00012528"/>
    </source>
</evidence>
<evidence type="ECO:0000259" key="5">
    <source>
        <dbReference type="PROSITE" id="PS50885"/>
    </source>
</evidence>
<dbReference type="RefSeq" id="WP_176304324.1">
    <property type="nucleotide sequence ID" value="NZ_JABWCV010000019.1"/>
</dbReference>
<evidence type="ECO:0000256" key="4">
    <source>
        <dbReference type="SAM" id="Phobius"/>
    </source>
</evidence>
<dbReference type="AlphaFoldDB" id="A0A7Y6VAJ4"/>
<keyword evidence="4" id="KW-0812">Transmembrane</keyword>
<name>A0A7Y6VAJ4_9GAMM</name>
<protein>
    <recommendedName>
        <fullName evidence="2">diguanylate cyclase</fullName>
        <ecNumber evidence="2">2.7.7.65</ecNumber>
    </recommendedName>
</protein>
<dbReference type="PROSITE" id="PS50887">
    <property type="entry name" value="GGDEF"/>
    <property type="match status" value="1"/>
</dbReference>
<dbReference type="Proteomes" id="UP000589984">
    <property type="component" value="Unassembled WGS sequence"/>
</dbReference>
<dbReference type="SUPFAM" id="SSF158472">
    <property type="entry name" value="HAMP domain-like"/>
    <property type="match status" value="1"/>
</dbReference>
<feature type="transmembrane region" description="Helical" evidence="4">
    <location>
        <begin position="183"/>
        <end position="203"/>
    </location>
</feature>
<comment type="catalytic activity">
    <reaction evidence="3">
        <text>2 GTP = 3',3'-c-di-GMP + 2 diphosphate</text>
        <dbReference type="Rhea" id="RHEA:24898"/>
        <dbReference type="ChEBI" id="CHEBI:33019"/>
        <dbReference type="ChEBI" id="CHEBI:37565"/>
        <dbReference type="ChEBI" id="CHEBI:58805"/>
        <dbReference type="EC" id="2.7.7.65"/>
    </reaction>
</comment>
<dbReference type="Pfam" id="PF05227">
    <property type="entry name" value="CHASE3"/>
    <property type="match status" value="1"/>
</dbReference>